<comment type="caution">
    <text evidence="3">The sequence shown here is derived from an EMBL/GenBank/DDBJ whole genome shotgun (WGS) entry which is preliminary data.</text>
</comment>
<keyword evidence="1" id="KW-0472">Membrane</keyword>
<keyword evidence="1" id="KW-0812">Transmembrane</keyword>
<reference evidence="3" key="2">
    <citation type="submission" date="2021-04" db="EMBL/GenBank/DDBJ databases">
        <authorList>
            <person name="Gilroy R."/>
        </authorList>
    </citation>
    <scope>NUCLEOTIDE SEQUENCE</scope>
    <source>
        <strain evidence="3">ChiHjej12B11-14209</strain>
    </source>
</reference>
<dbReference type="InterPro" id="IPR048389">
    <property type="entry name" value="YciQ-like_C"/>
</dbReference>
<evidence type="ECO:0000313" key="3">
    <source>
        <dbReference type="EMBL" id="HIZ46629.1"/>
    </source>
</evidence>
<organism evidence="3 4">
    <name type="scientific">Candidatus Olsenella pullistercoris</name>
    <dbReference type="NCBI Taxonomy" id="2838712"/>
    <lineage>
        <taxon>Bacteria</taxon>
        <taxon>Bacillati</taxon>
        <taxon>Actinomycetota</taxon>
        <taxon>Coriobacteriia</taxon>
        <taxon>Coriobacteriales</taxon>
        <taxon>Atopobiaceae</taxon>
        <taxon>Olsenella</taxon>
    </lineage>
</organism>
<dbReference type="EMBL" id="DXBM01000050">
    <property type="protein sequence ID" value="HIZ46629.1"/>
    <property type="molecule type" value="Genomic_DNA"/>
</dbReference>
<dbReference type="Proteomes" id="UP000824062">
    <property type="component" value="Unassembled WGS sequence"/>
</dbReference>
<keyword evidence="1" id="KW-1133">Transmembrane helix</keyword>
<feature type="transmembrane region" description="Helical" evidence="1">
    <location>
        <begin position="192"/>
        <end position="213"/>
    </location>
</feature>
<proteinExistence type="predicted"/>
<dbReference type="Pfam" id="PF20990">
    <property type="entry name" value="DUF2207_C"/>
    <property type="match status" value="1"/>
</dbReference>
<protein>
    <submittedName>
        <fullName evidence="3">DUF2207 domain-containing protein</fullName>
    </submittedName>
</protein>
<sequence>MGIEAMLGHASIAGVPVSQDLVNVAFVVVFLGIPLVVLLVARLCAARRDRIERRAPKAAVFSGELLEELPAGARPEVLGIPFCGQVGRRTFALSVLSLLRDGRLAMTPTDSPGEGAYRFDVLDRSLLAGTDLASATVRVCLPEGSPDNTVGGAIARYVKKPDDARDPVRNFMKLANARVAEEKYLSEKDGELGNATAALMLAQIIVGSCLIAFTTLPGLSAIAVVIGGFVVLICVQGVRGPRADADKLREALARADAHRRWIVERCRAGEALLGSAAHVDRTLRFALAFGLSDEVVAGLARSSDDDSMTQFLAPPAEGFPSPLRALEELFDVAVHEDYRASDS</sequence>
<gene>
    <name evidence="3" type="ORF">IAA19_06375</name>
</gene>
<feature type="transmembrane region" description="Helical" evidence="1">
    <location>
        <begin position="24"/>
        <end position="45"/>
    </location>
</feature>
<evidence type="ECO:0000256" key="1">
    <source>
        <dbReference type="SAM" id="Phobius"/>
    </source>
</evidence>
<reference evidence="3" key="1">
    <citation type="journal article" date="2021" name="PeerJ">
        <title>Extensive microbial diversity within the chicken gut microbiome revealed by metagenomics and culture.</title>
        <authorList>
            <person name="Gilroy R."/>
            <person name="Ravi A."/>
            <person name="Getino M."/>
            <person name="Pursley I."/>
            <person name="Horton D.L."/>
            <person name="Alikhan N.F."/>
            <person name="Baker D."/>
            <person name="Gharbi K."/>
            <person name="Hall N."/>
            <person name="Watson M."/>
            <person name="Adriaenssens E.M."/>
            <person name="Foster-Nyarko E."/>
            <person name="Jarju S."/>
            <person name="Secka A."/>
            <person name="Antonio M."/>
            <person name="Oren A."/>
            <person name="Chaudhuri R.R."/>
            <person name="La Ragione R."/>
            <person name="Hildebrand F."/>
            <person name="Pallen M.J."/>
        </authorList>
    </citation>
    <scope>NUCLEOTIDE SEQUENCE</scope>
    <source>
        <strain evidence="3">ChiHjej12B11-14209</strain>
    </source>
</reference>
<evidence type="ECO:0000313" key="4">
    <source>
        <dbReference type="Proteomes" id="UP000824062"/>
    </source>
</evidence>
<feature type="domain" description="Predicted membrane protein YciQ-like C-terminal" evidence="2">
    <location>
        <begin position="67"/>
        <end position="296"/>
    </location>
</feature>
<feature type="transmembrane region" description="Helical" evidence="1">
    <location>
        <begin position="219"/>
        <end position="238"/>
    </location>
</feature>
<accession>A0A9D2JFD0</accession>
<name>A0A9D2JFD0_9ACTN</name>
<evidence type="ECO:0000259" key="2">
    <source>
        <dbReference type="Pfam" id="PF20990"/>
    </source>
</evidence>
<dbReference type="AlphaFoldDB" id="A0A9D2JFD0"/>